<dbReference type="RefSeq" id="WP_007084202.1">
    <property type="nucleotide sequence ID" value="NZ_AJLS01000040.1"/>
</dbReference>
<reference evidence="10 11" key="1">
    <citation type="journal article" date="2012" name="Front. Microbiol.">
        <title>Redundancy and modularity in membrane-associated dissimilatory nitrate reduction in Bacillus.</title>
        <authorList>
            <person name="Heylen K."/>
            <person name="Keltjens J."/>
        </authorList>
    </citation>
    <scope>NUCLEOTIDE SEQUENCE [LARGE SCALE GENOMIC DNA]</scope>
    <source>
        <strain evidence="11">LMG 21833T</strain>
    </source>
</reference>
<dbReference type="Pfam" id="PF01171">
    <property type="entry name" value="ATP_bind_3"/>
    <property type="match status" value="1"/>
</dbReference>
<keyword evidence="5 8" id="KW-0547">Nucleotide-binding</keyword>
<sequence>MLEQKVEAFLNRHSFKLENKKMIVGVSGGPDSLALLHYLLKEKDKKNLTIVVAHVDHMFRGEESYQDAMFVKSYCEQHQVPFEMVRIDVTKIMKATGKSSQVAAREVRYDFYFKMMKKYECPYLVLGHHGDDQMETMLMRLTRGSSGKARAGIPFSRPFHHGTIFRPFLCVTKAELQLYCKEHQLTPRVDPSNEKGIYSRNRFRKQVLPFLKEENSHVHEQFQRFSEELQSDEVFLEDLTIKSLDTVVSKKDEDNITIDIKGFLEMPLPLQRRGIQLILNYLYKEKPASLSAIHIDQVFYLMQHHEPSAKLNFPNGLKVIRSYLQLSFQFKQAEAEPYAFVLNEPGMIILPNGRSFRIDIVESEIPFAKENTALFNTERIKWPILIRTREKGDRMTLKGTQGTKKLKDIFIDQKIPVQDRDSWPVVTDKEGFIIWLPNLKKSSIEGLDYTAKQYIQLTYH</sequence>
<evidence type="ECO:0000256" key="6">
    <source>
        <dbReference type="ARBA" id="ARBA00022840"/>
    </source>
</evidence>
<proteinExistence type="inferred from homology"/>
<evidence type="ECO:0000256" key="7">
    <source>
        <dbReference type="ARBA" id="ARBA00048539"/>
    </source>
</evidence>
<dbReference type="PANTHER" id="PTHR43033:SF1">
    <property type="entry name" value="TRNA(ILE)-LYSIDINE SYNTHASE-RELATED"/>
    <property type="match status" value="1"/>
</dbReference>
<dbReference type="NCBIfam" id="TIGR02433">
    <property type="entry name" value="lysidine_TilS_C"/>
    <property type="match status" value="1"/>
</dbReference>
<comment type="subcellular location">
    <subcellularLocation>
        <location evidence="1 8">Cytoplasm</location>
    </subcellularLocation>
</comment>
<dbReference type="STRING" id="1117379.BABA_05876"/>
<evidence type="ECO:0000256" key="2">
    <source>
        <dbReference type="ARBA" id="ARBA00022490"/>
    </source>
</evidence>
<evidence type="ECO:0000256" key="8">
    <source>
        <dbReference type="HAMAP-Rule" id="MF_01161"/>
    </source>
</evidence>
<dbReference type="AlphaFoldDB" id="K6CGP4"/>
<dbReference type="InterPro" id="IPR012796">
    <property type="entry name" value="Lysidine-tRNA-synth_C"/>
</dbReference>
<dbReference type="Pfam" id="PF09179">
    <property type="entry name" value="TilS"/>
    <property type="match status" value="1"/>
</dbReference>
<evidence type="ECO:0000259" key="9">
    <source>
        <dbReference type="SMART" id="SM00977"/>
    </source>
</evidence>
<dbReference type="Proteomes" id="UP000006316">
    <property type="component" value="Unassembled WGS sequence"/>
</dbReference>
<comment type="catalytic activity">
    <reaction evidence="7 8">
        <text>cytidine(34) in tRNA(Ile2) + L-lysine + ATP = lysidine(34) in tRNA(Ile2) + AMP + diphosphate + H(+)</text>
        <dbReference type="Rhea" id="RHEA:43744"/>
        <dbReference type="Rhea" id="RHEA-COMP:10625"/>
        <dbReference type="Rhea" id="RHEA-COMP:10670"/>
        <dbReference type="ChEBI" id="CHEBI:15378"/>
        <dbReference type="ChEBI" id="CHEBI:30616"/>
        <dbReference type="ChEBI" id="CHEBI:32551"/>
        <dbReference type="ChEBI" id="CHEBI:33019"/>
        <dbReference type="ChEBI" id="CHEBI:82748"/>
        <dbReference type="ChEBI" id="CHEBI:83665"/>
        <dbReference type="ChEBI" id="CHEBI:456215"/>
        <dbReference type="EC" id="6.3.4.19"/>
    </reaction>
</comment>
<gene>
    <name evidence="8" type="primary">tilS</name>
    <name evidence="10" type="ORF">BABA_05876</name>
</gene>
<comment type="similarity">
    <text evidence="8">Belongs to the tRNA(Ile)-lysidine synthase family.</text>
</comment>
<accession>K6CGP4</accession>
<keyword evidence="3 8" id="KW-0436">Ligase</keyword>
<dbReference type="SUPFAM" id="SSF52402">
    <property type="entry name" value="Adenine nucleotide alpha hydrolases-like"/>
    <property type="match status" value="1"/>
</dbReference>
<dbReference type="InterPro" id="IPR011063">
    <property type="entry name" value="TilS/TtcA_N"/>
</dbReference>
<dbReference type="NCBIfam" id="TIGR02432">
    <property type="entry name" value="lysidine_TilS_N"/>
    <property type="match status" value="1"/>
</dbReference>
<dbReference type="GO" id="GO:0006400">
    <property type="term" value="P:tRNA modification"/>
    <property type="evidence" value="ECO:0007669"/>
    <property type="project" value="UniProtKB-UniRule"/>
</dbReference>
<organism evidence="10 11">
    <name type="scientific">Neobacillus bataviensis LMG 21833</name>
    <dbReference type="NCBI Taxonomy" id="1117379"/>
    <lineage>
        <taxon>Bacteria</taxon>
        <taxon>Bacillati</taxon>
        <taxon>Bacillota</taxon>
        <taxon>Bacilli</taxon>
        <taxon>Bacillales</taxon>
        <taxon>Bacillaceae</taxon>
        <taxon>Neobacillus</taxon>
    </lineage>
</organism>
<dbReference type="GO" id="GO:0005524">
    <property type="term" value="F:ATP binding"/>
    <property type="evidence" value="ECO:0007669"/>
    <property type="project" value="UniProtKB-UniRule"/>
</dbReference>
<dbReference type="CDD" id="cd01992">
    <property type="entry name" value="TilS_N"/>
    <property type="match status" value="1"/>
</dbReference>
<dbReference type="Gene3D" id="3.30.465.60">
    <property type="match status" value="1"/>
</dbReference>
<dbReference type="GO" id="GO:0032267">
    <property type="term" value="F:tRNA(Ile)-lysidine synthase activity"/>
    <property type="evidence" value="ECO:0007669"/>
    <property type="project" value="UniProtKB-EC"/>
</dbReference>
<name>K6CGP4_9BACI</name>
<comment type="function">
    <text evidence="8">Ligates lysine onto the cytidine present at position 34 of the AUA codon-specific tRNA(Ile) that contains the anticodon CAU, in an ATP-dependent manner. Cytidine is converted to lysidine, thus changing the amino acid specificity of the tRNA from methionine to isoleucine.</text>
</comment>
<dbReference type="eggNOG" id="COG0037">
    <property type="taxonomic scope" value="Bacteria"/>
</dbReference>
<evidence type="ECO:0000256" key="3">
    <source>
        <dbReference type="ARBA" id="ARBA00022598"/>
    </source>
</evidence>
<comment type="caution">
    <text evidence="10">The sequence shown here is derived from an EMBL/GenBank/DDBJ whole genome shotgun (WGS) entry which is preliminary data.</text>
</comment>
<keyword evidence="11" id="KW-1185">Reference proteome</keyword>
<dbReference type="Pfam" id="PF11734">
    <property type="entry name" value="TilS_C"/>
    <property type="match status" value="1"/>
</dbReference>
<evidence type="ECO:0000313" key="11">
    <source>
        <dbReference type="Proteomes" id="UP000006316"/>
    </source>
</evidence>
<comment type="domain">
    <text evidence="8">The N-terminal region contains the highly conserved SGGXDS motif, predicted to be a P-loop motif involved in ATP binding.</text>
</comment>
<keyword evidence="6 8" id="KW-0067">ATP-binding</keyword>
<evidence type="ECO:0000313" key="10">
    <source>
        <dbReference type="EMBL" id="EKN70330.1"/>
    </source>
</evidence>
<dbReference type="HAMAP" id="MF_01161">
    <property type="entry name" value="tRNA_Ile_lys_synt"/>
    <property type="match status" value="1"/>
</dbReference>
<dbReference type="InterPro" id="IPR015262">
    <property type="entry name" value="tRNA_Ile_lys_synt_subst-bd"/>
</dbReference>
<dbReference type="EMBL" id="AJLS01000040">
    <property type="protein sequence ID" value="EKN70330.1"/>
    <property type="molecule type" value="Genomic_DNA"/>
</dbReference>
<dbReference type="SMART" id="SM00977">
    <property type="entry name" value="TilS_C"/>
    <property type="match status" value="1"/>
</dbReference>
<feature type="domain" description="Lysidine-tRNA(Ile) synthetase C-terminal" evidence="9">
    <location>
        <begin position="384"/>
        <end position="457"/>
    </location>
</feature>
<dbReference type="SUPFAM" id="SSF82829">
    <property type="entry name" value="MesJ substrate recognition domain-like"/>
    <property type="match status" value="1"/>
</dbReference>
<dbReference type="PANTHER" id="PTHR43033">
    <property type="entry name" value="TRNA(ILE)-LYSIDINE SYNTHASE-RELATED"/>
    <property type="match status" value="1"/>
</dbReference>
<dbReference type="SUPFAM" id="SSF56037">
    <property type="entry name" value="PheT/TilS domain"/>
    <property type="match status" value="1"/>
</dbReference>
<feature type="binding site" evidence="8">
    <location>
        <begin position="27"/>
        <end position="32"/>
    </location>
    <ligand>
        <name>ATP</name>
        <dbReference type="ChEBI" id="CHEBI:30616"/>
    </ligand>
</feature>
<keyword evidence="2 8" id="KW-0963">Cytoplasm</keyword>
<dbReference type="OrthoDB" id="9807403at2"/>
<dbReference type="InterPro" id="IPR014729">
    <property type="entry name" value="Rossmann-like_a/b/a_fold"/>
</dbReference>
<dbReference type="GO" id="GO:0005737">
    <property type="term" value="C:cytoplasm"/>
    <property type="evidence" value="ECO:0007669"/>
    <property type="project" value="UniProtKB-SubCell"/>
</dbReference>
<evidence type="ECO:0000256" key="1">
    <source>
        <dbReference type="ARBA" id="ARBA00004496"/>
    </source>
</evidence>
<dbReference type="Gene3D" id="3.40.50.620">
    <property type="entry name" value="HUPs"/>
    <property type="match status" value="1"/>
</dbReference>
<dbReference type="InterPro" id="IPR012094">
    <property type="entry name" value="tRNA_Ile_lys_synt"/>
</dbReference>
<dbReference type="InterPro" id="IPR012795">
    <property type="entry name" value="tRNA_Ile_lys_synt_N"/>
</dbReference>
<protein>
    <recommendedName>
        <fullName evidence="8">tRNA(Ile)-lysidine synthase</fullName>
        <ecNumber evidence="8">6.3.4.19</ecNumber>
    </recommendedName>
    <alternativeName>
        <fullName evidence="8">tRNA(Ile)-2-lysyl-cytidine synthase</fullName>
    </alternativeName>
    <alternativeName>
        <fullName evidence="8">tRNA(Ile)-lysidine synthetase</fullName>
    </alternativeName>
</protein>
<dbReference type="PATRIC" id="fig|1117379.3.peg.1228"/>
<dbReference type="EC" id="6.3.4.19" evidence="8"/>
<keyword evidence="4 8" id="KW-0819">tRNA processing</keyword>
<evidence type="ECO:0000256" key="5">
    <source>
        <dbReference type="ARBA" id="ARBA00022741"/>
    </source>
</evidence>
<evidence type="ECO:0000256" key="4">
    <source>
        <dbReference type="ARBA" id="ARBA00022694"/>
    </source>
</evidence>